<gene>
    <name evidence="7" type="ORF">NET02_09350</name>
</gene>
<dbReference type="RefSeq" id="WP_284057130.1">
    <property type="nucleotide sequence ID" value="NZ_JAMSLR010000005.1"/>
</dbReference>
<feature type="compositionally biased region" description="Low complexity" evidence="4">
    <location>
        <begin position="59"/>
        <end position="78"/>
    </location>
</feature>
<evidence type="ECO:0000256" key="2">
    <source>
        <dbReference type="ARBA" id="ARBA00022448"/>
    </source>
</evidence>
<dbReference type="Gene3D" id="3.40.190.10">
    <property type="entry name" value="Periplasmic binding protein-like II"/>
    <property type="match status" value="1"/>
</dbReference>
<dbReference type="InterPro" id="IPR030678">
    <property type="entry name" value="Peptide/Ni-bd"/>
</dbReference>
<dbReference type="GO" id="GO:1904680">
    <property type="term" value="F:peptide transmembrane transporter activity"/>
    <property type="evidence" value="ECO:0007669"/>
    <property type="project" value="TreeGrafter"/>
</dbReference>
<dbReference type="PIRSF" id="PIRSF002741">
    <property type="entry name" value="MppA"/>
    <property type="match status" value="1"/>
</dbReference>
<dbReference type="GO" id="GO:0043190">
    <property type="term" value="C:ATP-binding cassette (ABC) transporter complex"/>
    <property type="evidence" value="ECO:0007669"/>
    <property type="project" value="InterPro"/>
</dbReference>
<sequence length="586" mass="64516">MTECNAGMTRDARGMRLATRLSRRRVLASGLAAAGALGLGSLLAACGGEPEATEPAGWETPAPAQATPTAAQATETPQRVSGRIVVGRTGDADSLDPHHTIASLSWQVFTNIFDPLVSWDANLHVEGILAREWEISDDGLEYTFSLREGIAFHDGTEFNADAVKFTFDRILDPQTGAPAAAWITSLESTEVVDPLTVRMRLKEPFAPFLGNLCTGYFGIVSPAAVEKYGDEFGKNPVGTGPWKFKEWRAGEEIVLERNPDYRNFRSYVENKGAPLVSELVFRNIPDEQTQIAAFETGEINVLAVPPHAVADFEGNPDVQIFRVEQSVGISFLEFHMDPPQGQYGAIFRPPFDDVRVRQAVAYGVNADEIIATVLEGLAVRNYGPLPTGVACYDPAIEQFGYHYDPQRAAQLLDEAGWTLPSGGSVRQKDGQPLQVTLWTWNATTQEKVAQVIQNQLNQIGFDVKLETMEPGSLLARLGTADDTSHFDLMSWGWTEPHMLLMMTQTTAGIGLYRPEEYQKLVVEASRVVDHEERCRLYFEAMKIMLRDAAMVPLWSPVSVVGARKEVKGFKIGPQGIYVYEDATIES</sequence>
<dbReference type="PANTHER" id="PTHR30290:SF9">
    <property type="entry name" value="OLIGOPEPTIDE-BINDING PROTEIN APPA"/>
    <property type="match status" value="1"/>
</dbReference>
<evidence type="ECO:0000259" key="6">
    <source>
        <dbReference type="Pfam" id="PF00496"/>
    </source>
</evidence>
<keyword evidence="2" id="KW-0813">Transport</keyword>
<dbReference type="AlphaFoldDB" id="A0AA41WFB8"/>
<reference evidence="7" key="1">
    <citation type="submission" date="2022-06" db="EMBL/GenBank/DDBJ databases">
        <title>CFH 74404 Thermomicrobiaceae sp.</title>
        <authorList>
            <person name="Ming H."/>
            <person name="Li W.-J."/>
            <person name="Zhao Z."/>
        </authorList>
    </citation>
    <scope>NUCLEOTIDE SEQUENCE</scope>
    <source>
        <strain evidence="7">CFH 74404</strain>
    </source>
</reference>
<dbReference type="EMBL" id="JAMSLR010000005">
    <property type="protein sequence ID" value="MCM8749350.1"/>
    <property type="molecule type" value="Genomic_DNA"/>
</dbReference>
<evidence type="ECO:0000313" key="7">
    <source>
        <dbReference type="EMBL" id="MCM8749350.1"/>
    </source>
</evidence>
<dbReference type="Gene3D" id="3.10.105.10">
    <property type="entry name" value="Dipeptide-binding Protein, Domain 3"/>
    <property type="match status" value="1"/>
</dbReference>
<dbReference type="InterPro" id="IPR006311">
    <property type="entry name" value="TAT_signal"/>
</dbReference>
<proteinExistence type="inferred from homology"/>
<feature type="signal peptide" evidence="5">
    <location>
        <begin position="1"/>
        <end position="44"/>
    </location>
</feature>
<dbReference type="GO" id="GO:0015833">
    <property type="term" value="P:peptide transport"/>
    <property type="evidence" value="ECO:0007669"/>
    <property type="project" value="TreeGrafter"/>
</dbReference>
<keyword evidence="3 5" id="KW-0732">Signal</keyword>
<keyword evidence="8" id="KW-1185">Reference proteome</keyword>
<evidence type="ECO:0000256" key="3">
    <source>
        <dbReference type="ARBA" id="ARBA00022729"/>
    </source>
</evidence>
<dbReference type="PROSITE" id="PS51318">
    <property type="entry name" value="TAT"/>
    <property type="match status" value="1"/>
</dbReference>
<organism evidence="7 8">
    <name type="scientific">Thermalbibacter longus</name>
    <dbReference type="NCBI Taxonomy" id="2951981"/>
    <lineage>
        <taxon>Bacteria</taxon>
        <taxon>Pseudomonadati</taxon>
        <taxon>Thermomicrobiota</taxon>
        <taxon>Thermomicrobia</taxon>
        <taxon>Thermomicrobiales</taxon>
        <taxon>Thermomicrobiaceae</taxon>
        <taxon>Thermalbibacter</taxon>
    </lineage>
</organism>
<dbReference type="Proteomes" id="UP001165306">
    <property type="component" value="Unassembled WGS sequence"/>
</dbReference>
<feature type="domain" description="Solute-binding protein family 5" evidence="6">
    <location>
        <begin position="125"/>
        <end position="494"/>
    </location>
</feature>
<evidence type="ECO:0000256" key="5">
    <source>
        <dbReference type="SAM" id="SignalP"/>
    </source>
</evidence>
<dbReference type="GO" id="GO:0030288">
    <property type="term" value="C:outer membrane-bounded periplasmic space"/>
    <property type="evidence" value="ECO:0007669"/>
    <property type="project" value="UniProtKB-ARBA"/>
</dbReference>
<dbReference type="InterPro" id="IPR000914">
    <property type="entry name" value="SBP_5_dom"/>
</dbReference>
<protein>
    <submittedName>
        <fullName evidence="7">ABC transporter substrate-binding protein</fullName>
    </submittedName>
</protein>
<comment type="similarity">
    <text evidence="1">Belongs to the bacterial solute-binding protein 5 family.</text>
</comment>
<feature type="region of interest" description="Disordered" evidence="4">
    <location>
        <begin position="50"/>
        <end position="79"/>
    </location>
</feature>
<dbReference type="InterPro" id="IPR039424">
    <property type="entry name" value="SBP_5"/>
</dbReference>
<dbReference type="PANTHER" id="PTHR30290">
    <property type="entry name" value="PERIPLASMIC BINDING COMPONENT OF ABC TRANSPORTER"/>
    <property type="match status" value="1"/>
</dbReference>
<evidence type="ECO:0000256" key="1">
    <source>
        <dbReference type="ARBA" id="ARBA00005695"/>
    </source>
</evidence>
<dbReference type="SUPFAM" id="SSF53850">
    <property type="entry name" value="Periplasmic binding protein-like II"/>
    <property type="match status" value="1"/>
</dbReference>
<evidence type="ECO:0000256" key="4">
    <source>
        <dbReference type="SAM" id="MobiDB-lite"/>
    </source>
</evidence>
<evidence type="ECO:0000313" key="8">
    <source>
        <dbReference type="Proteomes" id="UP001165306"/>
    </source>
</evidence>
<feature type="chain" id="PRO_5041216619" evidence="5">
    <location>
        <begin position="45"/>
        <end position="586"/>
    </location>
</feature>
<name>A0AA41WFB8_9BACT</name>
<accession>A0AA41WFB8</accession>
<dbReference type="Pfam" id="PF00496">
    <property type="entry name" value="SBP_bac_5"/>
    <property type="match status" value="1"/>
</dbReference>
<comment type="caution">
    <text evidence="7">The sequence shown here is derived from an EMBL/GenBank/DDBJ whole genome shotgun (WGS) entry which is preliminary data.</text>
</comment>